<dbReference type="Proteomes" id="UP000826656">
    <property type="component" value="Unassembled WGS sequence"/>
</dbReference>
<dbReference type="InterPro" id="IPR037293">
    <property type="entry name" value="Gal_Oxidase_central_sf"/>
</dbReference>
<dbReference type="InterPro" id="IPR011043">
    <property type="entry name" value="Gal_Oxase/kelch_b-propeller"/>
</dbReference>
<feature type="domain" description="Galactose oxidase-like Early set" evidence="11">
    <location>
        <begin position="421"/>
        <end position="516"/>
    </location>
</feature>
<evidence type="ECO:0000256" key="9">
    <source>
        <dbReference type="RuleBase" id="RU000609"/>
    </source>
</evidence>
<evidence type="ECO:0000256" key="8">
    <source>
        <dbReference type="ARBA" id="ARBA00033659"/>
    </source>
</evidence>
<keyword evidence="7 9" id="KW-0119">Carbohydrate metabolism</keyword>
<dbReference type="PANTHER" id="PTHR48408">
    <property type="match status" value="1"/>
</dbReference>
<dbReference type="InterPro" id="IPR014756">
    <property type="entry name" value="Ig_E-set"/>
</dbReference>
<dbReference type="Gene3D" id="3.20.20.150">
    <property type="entry name" value="Divalent-metal-dependent TIM barrel enzymes"/>
    <property type="match status" value="1"/>
</dbReference>
<dbReference type="Pfam" id="PF09118">
    <property type="entry name" value="GO-like_E_set"/>
    <property type="match status" value="1"/>
</dbReference>
<keyword evidence="6 9" id="KW-0413">Isomerase</keyword>
<evidence type="ECO:0000259" key="11">
    <source>
        <dbReference type="Pfam" id="PF09118"/>
    </source>
</evidence>
<dbReference type="InterPro" id="IPR001998">
    <property type="entry name" value="Xylose_isomerase"/>
</dbReference>
<evidence type="ECO:0000256" key="5">
    <source>
        <dbReference type="ARBA" id="ARBA00022729"/>
    </source>
</evidence>
<keyword evidence="5" id="KW-0732">Signal</keyword>
<evidence type="ECO:0000256" key="3">
    <source>
        <dbReference type="ARBA" id="ARBA00022629"/>
    </source>
</evidence>
<comment type="similarity">
    <text evidence="1 9">Belongs to the xylose isomerase family.</text>
</comment>
<reference evidence="12 13" key="1">
    <citation type="journal article" date="2021" name="bioRxiv">
        <title>Chromosome-scale and haplotype-resolved genome assembly of a tetraploid potato cultivar.</title>
        <authorList>
            <person name="Sun H."/>
            <person name="Jiao W.-B."/>
            <person name="Krause K."/>
            <person name="Campoy J.A."/>
            <person name="Goel M."/>
            <person name="Folz-Donahue K."/>
            <person name="Kukat C."/>
            <person name="Huettel B."/>
            <person name="Schneeberger K."/>
        </authorList>
    </citation>
    <scope>NUCLEOTIDE SEQUENCE [LARGE SCALE GENOMIC DNA]</scope>
    <source>
        <strain evidence="12">SolTubOtavaFocal</strain>
        <tissue evidence="12">Leaves</tissue>
    </source>
</reference>
<dbReference type="Gene3D" id="2.130.10.80">
    <property type="entry name" value="Galactose oxidase/kelch, beta-propeller"/>
    <property type="match status" value="1"/>
</dbReference>
<dbReference type="NCBIfam" id="TIGR02630">
    <property type="entry name" value="xylose_isom_A"/>
    <property type="match status" value="1"/>
</dbReference>
<dbReference type="SUPFAM" id="SSF81296">
    <property type="entry name" value="E set domains"/>
    <property type="match status" value="1"/>
</dbReference>
<dbReference type="EC" id="5.3.1.5" evidence="2 9"/>
<dbReference type="PRINTS" id="PR00688">
    <property type="entry name" value="XYLOSISMRASE"/>
</dbReference>
<evidence type="ECO:0000256" key="6">
    <source>
        <dbReference type="ARBA" id="ARBA00023235"/>
    </source>
</evidence>
<dbReference type="Gene3D" id="2.60.40.10">
    <property type="entry name" value="Immunoglobulins"/>
    <property type="match status" value="1"/>
</dbReference>
<keyword evidence="3 9" id="KW-0859">Xylose metabolism</keyword>
<keyword evidence="13" id="KW-1185">Reference proteome</keyword>
<protein>
    <recommendedName>
        <fullName evidence="2 9">Xylose isomerase</fullName>
        <ecNumber evidence="2 9">5.3.1.5</ecNumber>
    </recommendedName>
</protein>
<evidence type="ECO:0000256" key="7">
    <source>
        <dbReference type="ARBA" id="ARBA00023277"/>
    </source>
</evidence>
<name>A0ABQ7UCG4_SOLTU</name>
<organism evidence="12 13">
    <name type="scientific">Solanum tuberosum</name>
    <name type="common">Potato</name>
    <dbReference type="NCBI Taxonomy" id="4113"/>
    <lineage>
        <taxon>Eukaryota</taxon>
        <taxon>Viridiplantae</taxon>
        <taxon>Streptophyta</taxon>
        <taxon>Embryophyta</taxon>
        <taxon>Tracheophyta</taxon>
        <taxon>Spermatophyta</taxon>
        <taxon>Magnoliopsida</taxon>
        <taxon>eudicotyledons</taxon>
        <taxon>Gunneridae</taxon>
        <taxon>Pentapetalae</taxon>
        <taxon>asterids</taxon>
        <taxon>lamiids</taxon>
        <taxon>Solanales</taxon>
        <taxon>Solanaceae</taxon>
        <taxon>Solanoideae</taxon>
        <taxon>Solaneae</taxon>
        <taxon>Solanum</taxon>
    </lineage>
</organism>
<dbReference type="CDD" id="cd02851">
    <property type="entry name" value="E_set_GO_C"/>
    <property type="match status" value="1"/>
</dbReference>
<evidence type="ECO:0000259" key="10">
    <source>
        <dbReference type="Pfam" id="PF07250"/>
    </source>
</evidence>
<dbReference type="InterPro" id="IPR009880">
    <property type="entry name" value="Glyoxal_oxidase_N"/>
</dbReference>
<evidence type="ECO:0000256" key="1">
    <source>
        <dbReference type="ARBA" id="ARBA00005765"/>
    </source>
</evidence>
<evidence type="ECO:0000313" key="12">
    <source>
        <dbReference type="EMBL" id="KAH0744576.1"/>
    </source>
</evidence>
<dbReference type="PANTHER" id="PTHR48408:SF1">
    <property type="entry name" value="XYLOSE ISOMERASE"/>
    <property type="match status" value="1"/>
</dbReference>
<comment type="caution">
    <text evidence="12">The sequence shown here is derived from an EMBL/GenBank/DDBJ whole genome shotgun (WGS) entry which is preliminary data.</text>
</comment>
<dbReference type="InterPro" id="IPR015202">
    <property type="entry name" value="GO-like_E_set"/>
</dbReference>
<keyword evidence="4 9" id="KW-0479">Metal-binding</keyword>
<comment type="catalytic activity">
    <reaction evidence="8 9">
        <text>alpha-D-xylose = alpha-D-xylulofuranose</text>
        <dbReference type="Rhea" id="RHEA:22816"/>
        <dbReference type="ChEBI" id="CHEBI:28518"/>
        <dbReference type="ChEBI" id="CHEBI:188998"/>
        <dbReference type="EC" id="5.3.1.5"/>
    </reaction>
</comment>
<dbReference type="InterPro" id="IPR013783">
    <property type="entry name" value="Ig-like_fold"/>
</dbReference>
<dbReference type="SUPFAM" id="SSF50965">
    <property type="entry name" value="Galactose oxidase, central domain"/>
    <property type="match status" value="1"/>
</dbReference>
<dbReference type="PROSITE" id="PS51415">
    <property type="entry name" value="XYLOSE_ISOMERASE"/>
    <property type="match status" value="1"/>
</dbReference>
<dbReference type="EMBL" id="JAIVGD010000023">
    <property type="protein sequence ID" value="KAH0744576.1"/>
    <property type="molecule type" value="Genomic_DNA"/>
</dbReference>
<dbReference type="InterPro" id="IPR013452">
    <property type="entry name" value="Xylose_isom_bac"/>
</dbReference>
<feature type="domain" description="Glyoxal oxidase N-terminal" evidence="10">
    <location>
        <begin position="24"/>
        <end position="411"/>
    </location>
</feature>
<evidence type="ECO:0000313" key="13">
    <source>
        <dbReference type="Proteomes" id="UP000826656"/>
    </source>
</evidence>
<sequence>MLVSRRHLVGEWRLLHKSIGITAMHMQLLHNNKVVIFDRTDFGRSNLSLPRGRCRYNSHDLVLHKDCSAHSVLYDIASNTFRPLMVQTDTWCSSGAVLPNGTLVQTGGYNDGDHIIRTIAPCTGENCDWFELPRTLIQRRWYSTDHILPDARIIVIGGRKQYNYEFYPKNSRGNSAFRLQFLKSTQDRKDENNLYPFVFLLPDGNLLIFSNTRAIILNYKKNQVVRELPSIPGDEPRNYPSTGSAVLLPLDENRPMEAEIMVCGGAPRRAYGLTANMVYMKALSSCGRINVRDDHGRWKMETMPTPRVMSDMLILPNGDILIINGASRGTAGWDNARSPVTRPVIYRPNMRRHNRFSIMKASSRPRLYHSSAILMTDGRVLVGGSNPQENYNFTGVEFPTDLSLEAFYPPFLARKHKHLKPTVLSIDAILIYKKSFSATFTVPRFLRMGTVSIRIIAPSFTTHSFSMNQRMVVLKGVVVVAVSANTYRFTAFGPSTKEIAPPGYYLLFVVHAGIPSSELCEVRVFLNPSQILHWFNKDERKECWEVFVIPSLFECCLKCSGKQISGSAPLIAAAPPTCPADTGSDCGSDSGEWEGEFFPGIPKIEYEGPSSKNPLSFKWYNAEEEILGEKMKDWMRFSVAFWHTFRGTGADPFGAPTKTWPWEDGTNSLAMAKRRLRANFEFLEKLGVERWCFHDRDIAPEGKTLEETNANLDEVVALAKELQGDKIHLLWGTAQLFLQPRYMHGAATSSELGVYAYAAAQVKKAMEVTHYLGGENYVFWGGREGYQSLLNTDMERELNHMARFMEAAVAYKKKIGFNGTLLIEPKPQEPTKHQYDWDAATSANFLRKYGLIGEFKLNIECNHATLAGHSCHHELETARINGLLGNIDANSGDPQIGWDTDQFLMDVAEATLVMQTVIKNGGLAPGGFNFDAKLRRESTDVEDLFIAHIAGMDTLARGLRNAAKLIEDGSLSDLVRKRYQSFDSELGAAIESGKADFELLEKKALEWGEPKVPSGKQELAEMIFQSAL</sequence>
<dbReference type="SUPFAM" id="SSF51658">
    <property type="entry name" value="Xylose isomerase-like"/>
    <property type="match status" value="1"/>
</dbReference>
<dbReference type="Pfam" id="PF07250">
    <property type="entry name" value="Glyoxal_oxid_N"/>
    <property type="match status" value="1"/>
</dbReference>
<gene>
    <name evidence="12" type="ORF">KY290_032569</name>
</gene>
<evidence type="ECO:0000256" key="2">
    <source>
        <dbReference type="ARBA" id="ARBA00011958"/>
    </source>
</evidence>
<dbReference type="HAMAP" id="MF_00455">
    <property type="entry name" value="Xylose_isom_A"/>
    <property type="match status" value="1"/>
</dbReference>
<dbReference type="NCBIfam" id="NF003998">
    <property type="entry name" value="PRK05474.1"/>
    <property type="match status" value="1"/>
</dbReference>
<dbReference type="InterPro" id="IPR036237">
    <property type="entry name" value="Xyl_isomerase-like_sf"/>
</dbReference>
<evidence type="ECO:0000256" key="4">
    <source>
        <dbReference type="ARBA" id="ARBA00022723"/>
    </source>
</evidence>
<proteinExistence type="inferred from homology"/>
<accession>A0ABQ7UCG4</accession>